<name>A0A1L9BD23_9BACT</name>
<dbReference type="RefSeq" id="WP_071898792.1">
    <property type="nucleotide sequence ID" value="NZ_MPIN01000003.1"/>
</dbReference>
<reference evidence="1 2" key="2">
    <citation type="submission" date="2016-12" db="EMBL/GenBank/DDBJ databases">
        <title>Draft Genome Sequence of Cystobacter ferrugineus Strain Cbfe23.</title>
        <authorList>
            <person name="Akbar S."/>
            <person name="Dowd S.E."/>
            <person name="Stevens D.C."/>
        </authorList>
    </citation>
    <scope>NUCLEOTIDE SEQUENCE [LARGE SCALE GENOMIC DNA]</scope>
    <source>
        <strain evidence="1 2">Cbfe23</strain>
    </source>
</reference>
<proteinExistence type="predicted"/>
<accession>A0A1L9BD23</accession>
<evidence type="ECO:0000313" key="2">
    <source>
        <dbReference type="Proteomes" id="UP000182229"/>
    </source>
</evidence>
<keyword evidence="2" id="KW-1185">Reference proteome</keyword>
<dbReference type="Proteomes" id="UP000182229">
    <property type="component" value="Unassembled WGS sequence"/>
</dbReference>
<dbReference type="OrthoDB" id="8480708at2"/>
<comment type="caution">
    <text evidence="1">The sequence shown here is derived from an EMBL/GenBank/DDBJ whole genome shotgun (WGS) entry which is preliminary data.</text>
</comment>
<gene>
    <name evidence="1" type="ORF">BON30_13955</name>
</gene>
<reference evidence="2" key="1">
    <citation type="submission" date="2016-11" db="EMBL/GenBank/DDBJ databases">
        <authorList>
            <person name="Shukria A."/>
            <person name="Stevens D.C."/>
        </authorList>
    </citation>
    <scope>NUCLEOTIDE SEQUENCE [LARGE SCALE GENOMIC DNA]</scope>
    <source>
        <strain evidence="2">Cbfe23</strain>
    </source>
</reference>
<evidence type="ECO:0000313" key="1">
    <source>
        <dbReference type="EMBL" id="OJH40157.1"/>
    </source>
</evidence>
<organism evidence="1 2">
    <name type="scientific">Cystobacter ferrugineus</name>
    <dbReference type="NCBI Taxonomy" id="83449"/>
    <lineage>
        <taxon>Bacteria</taxon>
        <taxon>Pseudomonadati</taxon>
        <taxon>Myxococcota</taxon>
        <taxon>Myxococcia</taxon>
        <taxon>Myxococcales</taxon>
        <taxon>Cystobacterineae</taxon>
        <taxon>Archangiaceae</taxon>
        <taxon>Cystobacter</taxon>
    </lineage>
</organism>
<protein>
    <submittedName>
        <fullName evidence="1">Uncharacterized protein</fullName>
    </submittedName>
</protein>
<dbReference type="AlphaFoldDB" id="A0A1L9BD23"/>
<sequence>MIVTLDQALFDGRAEPLLLISLLRYGLEGRHILLTDPSFKKTGKSQVNQWLAQRDEIVREAVWEALDRGLKTYPNSTSRLEVHVSHREHSDWHKDNPQLSVQDAALLLATPLRLVLEDRLSDKHFLLCIAPAAQREFLQKALARGWCHIEHGGGLENMKKYLASIQDSSVEGLRSWFMFDRDTQPSGEPSDSAKSLQTKCENRLMPHHPLERRSIENYLPPQALHKWVNHAPGPTQRKDRQKKVEHVLSIKPTDRQHVSMKDEVSSSIADLFLEKDFPLEHHWFVEDGQKAEIDKIMRKLFERM</sequence>
<dbReference type="EMBL" id="MPIN01000003">
    <property type="protein sequence ID" value="OJH40157.1"/>
    <property type="molecule type" value="Genomic_DNA"/>
</dbReference>